<organism evidence="1">
    <name type="scientific">marine sediment metagenome</name>
    <dbReference type="NCBI Taxonomy" id="412755"/>
    <lineage>
        <taxon>unclassified sequences</taxon>
        <taxon>metagenomes</taxon>
        <taxon>ecological metagenomes</taxon>
    </lineage>
</organism>
<sequence>NFLDGKPDDATPFRTGGPQWKDFEEGYVYCDRKILGSLESELEIRMNNLVLARSGEGKTTLAKALGRYLLDTKEWSFVYFLNPSFGIGCDTDSIVNALSEISENLQEHEKYRKKRVLVVVDDAHMKEAKHFVTRIINNFTIFDSNIRFLMLARRLREEIESERVYWQKDLADRIEENEFKICFLEDLKYGKDYSKRAISGFLKIVSNYSKLELIPDKENVEKKLTTVTKGNLRFVSLLLQEIVKTKEVDSINAVQIDLDSLCKSANDHYDKLISQLCLEETKLHPDNISESTNELLRRLAILSVIEAPAHRDFLWTNLGNLGASITSFLHEKGEIVESNIDGQRYYSLSHRSMGEVLLKCRFQEDLQFIEERWTDYLRFCVTEEIPSPIVEIVSHGSECAIA</sequence>
<proteinExistence type="predicted"/>
<dbReference type="SUPFAM" id="SSF52540">
    <property type="entry name" value="P-loop containing nucleoside triphosphate hydrolases"/>
    <property type="match status" value="1"/>
</dbReference>
<dbReference type="EMBL" id="BART01006270">
    <property type="protein sequence ID" value="GAG60466.1"/>
    <property type="molecule type" value="Genomic_DNA"/>
</dbReference>
<accession>X1AKD6</accession>
<name>X1AKD6_9ZZZZ</name>
<dbReference type="Gene3D" id="3.40.50.300">
    <property type="entry name" value="P-loop containing nucleotide triphosphate hydrolases"/>
    <property type="match status" value="1"/>
</dbReference>
<dbReference type="AlphaFoldDB" id="X1AKD6"/>
<comment type="caution">
    <text evidence="1">The sequence shown here is derived from an EMBL/GenBank/DDBJ whole genome shotgun (WGS) entry which is preliminary data.</text>
</comment>
<dbReference type="InterPro" id="IPR027417">
    <property type="entry name" value="P-loop_NTPase"/>
</dbReference>
<feature type="non-terminal residue" evidence="1">
    <location>
        <position position="1"/>
    </location>
</feature>
<gene>
    <name evidence="1" type="ORF">S01H4_14294</name>
</gene>
<evidence type="ECO:0000313" key="1">
    <source>
        <dbReference type="EMBL" id="GAG60466.1"/>
    </source>
</evidence>
<reference evidence="1" key="1">
    <citation type="journal article" date="2014" name="Front. Microbiol.">
        <title>High frequency of phylogenetically diverse reductive dehalogenase-homologous genes in deep subseafloor sedimentary metagenomes.</title>
        <authorList>
            <person name="Kawai M."/>
            <person name="Futagami T."/>
            <person name="Toyoda A."/>
            <person name="Takaki Y."/>
            <person name="Nishi S."/>
            <person name="Hori S."/>
            <person name="Arai W."/>
            <person name="Tsubouchi T."/>
            <person name="Morono Y."/>
            <person name="Uchiyama I."/>
            <person name="Ito T."/>
            <person name="Fujiyama A."/>
            <person name="Inagaki F."/>
            <person name="Takami H."/>
        </authorList>
    </citation>
    <scope>NUCLEOTIDE SEQUENCE</scope>
    <source>
        <strain evidence="1">Expedition CK06-06</strain>
    </source>
</reference>
<protein>
    <submittedName>
        <fullName evidence="1">Uncharacterized protein</fullName>
    </submittedName>
</protein>